<proteinExistence type="predicted"/>
<comment type="caution">
    <text evidence="2">The sequence shown here is derived from an EMBL/GenBank/DDBJ whole genome shotgun (WGS) entry which is preliminary data.</text>
</comment>
<sequence length="304" mass="34301">MKATVERSEGPIQELVNIHALWRQSFSEEINRTPILANFQELVVDPFDGTQDPRVHLQAFQTQMYISGGVMPLAVNFSLRSVHAMIVEAPARTIQSFKDLAFLFISQFATNRAKWLEVVDLFDIRQTKGKNLKSYLARFNNVTVWHGGDKDASKKTHRSQGGLGRPTRSRMLTFSVPRVEDTGSKPGHVTTTPNPFYPIEGEEGTNTTRGMSYPVAGILENNERSNDGAKTRRVNKDEGTYENQRTTEKEVKEGQRQNGWDDTRRGERPRERSRSRERPNTLHKGTIATISEGSTKVIRAASAN</sequence>
<feature type="compositionally biased region" description="Basic and acidic residues" evidence="1">
    <location>
        <begin position="221"/>
        <end position="280"/>
    </location>
</feature>
<organism evidence="2 3">
    <name type="scientific">Mucuna pruriens</name>
    <name type="common">Velvet bean</name>
    <name type="synonym">Dolichos pruriens</name>
    <dbReference type="NCBI Taxonomy" id="157652"/>
    <lineage>
        <taxon>Eukaryota</taxon>
        <taxon>Viridiplantae</taxon>
        <taxon>Streptophyta</taxon>
        <taxon>Embryophyta</taxon>
        <taxon>Tracheophyta</taxon>
        <taxon>Spermatophyta</taxon>
        <taxon>Magnoliopsida</taxon>
        <taxon>eudicotyledons</taxon>
        <taxon>Gunneridae</taxon>
        <taxon>Pentapetalae</taxon>
        <taxon>rosids</taxon>
        <taxon>fabids</taxon>
        <taxon>Fabales</taxon>
        <taxon>Fabaceae</taxon>
        <taxon>Papilionoideae</taxon>
        <taxon>50 kb inversion clade</taxon>
        <taxon>NPAAA clade</taxon>
        <taxon>indigoferoid/millettioid clade</taxon>
        <taxon>Phaseoleae</taxon>
        <taxon>Mucuna</taxon>
    </lineage>
</organism>
<dbReference type="Proteomes" id="UP000257109">
    <property type="component" value="Unassembled WGS sequence"/>
</dbReference>
<dbReference type="AlphaFoldDB" id="A0A371HVJ5"/>
<accession>A0A371HVJ5</accession>
<evidence type="ECO:0000313" key="3">
    <source>
        <dbReference type="Proteomes" id="UP000257109"/>
    </source>
</evidence>
<dbReference type="PANTHER" id="PTHR33223">
    <property type="entry name" value="CCHC-TYPE DOMAIN-CONTAINING PROTEIN"/>
    <property type="match status" value="1"/>
</dbReference>
<evidence type="ECO:0008006" key="4">
    <source>
        <dbReference type="Google" id="ProtNLM"/>
    </source>
</evidence>
<dbReference type="EMBL" id="QJKJ01001611">
    <property type="protein sequence ID" value="RDY06793.1"/>
    <property type="molecule type" value="Genomic_DNA"/>
</dbReference>
<feature type="non-terminal residue" evidence="2">
    <location>
        <position position="1"/>
    </location>
</feature>
<feature type="region of interest" description="Disordered" evidence="1">
    <location>
        <begin position="148"/>
        <end position="304"/>
    </location>
</feature>
<name>A0A371HVJ5_MUCPR</name>
<dbReference type="PANTHER" id="PTHR33223:SF10">
    <property type="entry name" value="AMINOTRANSFERASE-LIKE PLANT MOBILE DOMAIN-CONTAINING PROTEIN"/>
    <property type="match status" value="1"/>
</dbReference>
<evidence type="ECO:0000256" key="1">
    <source>
        <dbReference type="SAM" id="MobiDB-lite"/>
    </source>
</evidence>
<evidence type="ECO:0000313" key="2">
    <source>
        <dbReference type="EMBL" id="RDY06793.1"/>
    </source>
</evidence>
<protein>
    <recommendedName>
        <fullName evidence="4">Retrotransposon gag domain-containing protein</fullName>
    </recommendedName>
</protein>
<reference evidence="2" key="1">
    <citation type="submission" date="2018-05" db="EMBL/GenBank/DDBJ databases">
        <title>Draft genome of Mucuna pruriens seed.</title>
        <authorList>
            <person name="Nnadi N.E."/>
            <person name="Vos R."/>
            <person name="Hasami M.H."/>
            <person name="Devisetty U.K."/>
            <person name="Aguiy J.C."/>
        </authorList>
    </citation>
    <scope>NUCLEOTIDE SEQUENCE [LARGE SCALE GENOMIC DNA]</scope>
    <source>
        <strain evidence="2">JCA_2017</strain>
    </source>
</reference>
<keyword evidence="3" id="KW-1185">Reference proteome</keyword>
<gene>
    <name evidence="2" type="ORF">CR513_09167</name>
</gene>